<evidence type="ECO:0008006" key="6">
    <source>
        <dbReference type="Google" id="ProtNLM"/>
    </source>
</evidence>
<proteinExistence type="predicted"/>
<organism evidence="4 5">
    <name type="scientific">Clostridium zeae</name>
    <dbReference type="NCBI Taxonomy" id="2759022"/>
    <lineage>
        <taxon>Bacteria</taxon>
        <taxon>Bacillati</taxon>
        <taxon>Bacillota</taxon>
        <taxon>Clostridia</taxon>
        <taxon>Eubacteriales</taxon>
        <taxon>Clostridiaceae</taxon>
        <taxon>Clostridium</taxon>
    </lineage>
</organism>
<sequence>MHEASIAYEIFLIIEESVRNYNLKKVNRIFLSIGGYNGIFEESLKFAFTAISKDTKCEEAKLIITKTEGFEMVVERIEGE</sequence>
<dbReference type="RefSeq" id="WP_206870520.1">
    <property type="nucleotide sequence ID" value="NZ_BMBA01000002.1"/>
</dbReference>
<dbReference type="EMBL" id="BMBA01000002">
    <property type="protein sequence ID" value="GFZ32262.1"/>
    <property type="molecule type" value="Genomic_DNA"/>
</dbReference>
<dbReference type="PANTHER" id="PTHR34535:SF3">
    <property type="entry name" value="HYDROGENASE MATURATION FACTOR HYPA"/>
    <property type="match status" value="1"/>
</dbReference>
<keyword evidence="2" id="KW-0479">Metal-binding</keyword>
<evidence type="ECO:0000256" key="2">
    <source>
        <dbReference type="ARBA" id="ARBA00022723"/>
    </source>
</evidence>
<name>A0ABQ1EBV8_9CLOT</name>
<dbReference type="Proteomes" id="UP000663802">
    <property type="component" value="Unassembled WGS sequence"/>
</dbReference>
<dbReference type="Pfam" id="PF01155">
    <property type="entry name" value="HypA"/>
    <property type="match status" value="1"/>
</dbReference>
<keyword evidence="1" id="KW-0533">Nickel</keyword>
<reference evidence="4 5" key="1">
    <citation type="journal article" date="2021" name="Int. J. Syst. Evol. Microbiol.">
        <title>Clostridium zeae sp. nov., isolated from corn silage.</title>
        <authorList>
            <person name="Kobayashi H."/>
            <person name="Tanizawa Y."/>
            <person name="Yagura M."/>
            <person name="Sakamoto M."/>
            <person name="Ohkuma M."/>
            <person name="Tohno M."/>
        </authorList>
    </citation>
    <scope>NUCLEOTIDE SEQUENCE [LARGE SCALE GENOMIC DNA]</scope>
    <source>
        <strain evidence="4 5">CSC2</strain>
    </source>
</reference>
<dbReference type="PANTHER" id="PTHR34535">
    <property type="entry name" value="HYDROGENASE MATURATION FACTOR HYPA"/>
    <property type="match status" value="1"/>
</dbReference>
<keyword evidence="3" id="KW-0862">Zinc</keyword>
<protein>
    <recommendedName>
        <fullName evidence="6">Hydrogenase maturation nickel metallochaperone HypA</fullName>
    </recommendedName>
</protein>
<evidence type="ECO:0000256" key="3">
    <source>
        <dbReference type="ARBA" id="ARBA00022833"/>
    </source>
</evidence>
<dbReference type="Gene3D" id="3.30.2320.50">
    <property type="match status" value="1"/>
</dbReference>
<evidence type="ECO:0000313" key="5">
    <source>
        <dbReference type="Proteomes" id="UP000663802"/>
    </source>
</evidence>
<evidence type="ECO:0000256" key="1">
    <source>
        <dbReference type="ARBA" id="ARBA00022596"/>
    </source>
</evidence>
<accession>A0ABQ1EBV8</accession>
<gene>
    <name evidence="4" type="ORF">CSC2_27880</name>
</gene>
<dbReference type="InterPro" id="IPR000688">
    <property type="entry name" value="HypA/HybF"/>
</dbReference>
<evidence type="ECO:0000313" key="4">
    <source>
        <dbReference type="EMBL" id="GFZ32262.1"/>
    </source>
</evidence>
<comment type="caution">
    <text evidence="4">The sequence shown here is derived from an EMBL/GenBank/DDBJ whole genome shotgun (WGS) entry which is preliminary data.</text>
</comment>
<keyword evidence="5" id="KW-1185">Reference proteome</keyword>